<dbReference type="HAMAP" id="MF_01074">
    <property type="entry name" value="LarC"/>
    <property type="match status" value="1"/>
</dbReference>
<evidence type="ECO:0000313" key="3">
    <source>
        <dbReference type="EMBL" id="HHI96368.1"/>
    </source>
</evidence>
<dbReference type="AlphaFoldDB" id="A0A7V5NYB4"/>
<dbReference type="InterPro" id="IPR002822">
    <property type="entry name" value="Ni_insertion"/>
</dbReference>
<dbReference type="Gene3D" id="3.10.20.300">
    <property type="entry name" value="mk0293 like domain"/>
    <property type="match status" value="1"/>
</dbReference>
<dbReference type="NCBIfam" id="TIGR00299">
    <property type="entry name" value="nickel pincer cofactor biosynthesis protein LarC"/>
    <property type="match status" value="1"/>
</dbReference>
<proteinExistence type="inferred from homology"/>
<dbReference type="Gene3D" id="3.30.70.1380">
    <property type="entry name" value="Transcriptional regulatory protein pf0864 domain like"/>
    <property type="match status" value="1"/>
</dbReference>
<gene>
    <name evidence="3" type="primary">larC</name>
    <name evidence="3" type="ORF">ENJ96_00765</name>
</gene>
<dbReference type="EMBL" id="DROK01000023">
    <property type="protein sequence ID" value="HHI96368.1"/>
    <property type="molecule type" value="Genomic_DNA"/>
</dbReference>
<dbReference type="PANTHER" id="PTHR36566">
    <property type="entry name" value="NICKEL INSERTION PROTEIN-RELATED"/>
    <property type="match status" value="1"/>
</dbReference>
<reference evidence="3" key="1">
    <citation type="journal article" date="2020" name="mSystems">
        <title>Genome- and Community-Level Interaction Insights into Carbon Utilization and Element Cycling Functions of Hydrothermarchaeota in Hydrothermal Sediment.</title>
        <authorList>
            <person name="Zhou Z."/>
            <person name="Liu Y."/>
            <person name="Xu W."/>
            <person name="Pan J."/>
            <person name="Luo Z.H."/>
            <person name="Li M."/>
        </authorList>
    </citation>
    <scope>NUCLEOTIDE SEQUENCE [LARGE SCALE GENOMIC DNA]</scope>
    <source>
        <strain evidence="3">HyVt-533</strain>
    </source>
</reference>
<evidence type="ECO:0000256" key="1">
    <source>
        <dbReference type="ARBA" id="ARBA00022596"/>
    </source>
</evidence>
<dbReference type="Pfam" id="PF01969">
    <property type="entry name" value="Ni_insertion"/>
    <property type="match status" value="1"/>
</dbReference>
<dbReference type="GO" id="GO:0016151">
    <property type="term" value="F:nickel cation binding"/>
    <property type="evidence" value="ECO:0007669"/>
    <property type="project" value="UniProtKB-UniRule"/>
</dbReference>
<comment type="caution">
    <text evidence="3">The sequence shown here is derived from an EMBL/GenBank/DDBJ whole genome shotgun (WGS) entry which is preliminary data.</text>
</comment>
<sequence>MPLAYLELIGGLAGDMFLAALLDAGLPAEILQKTFEKLPGRLTFKISQAKRHALSATQIEITCAEPGNLPQTYPALRELVAKLPFPRETKRQAQEILKELFLAEAAVHGESLDQVHLHELSAYDTLADIFGVLEGLKYLGVEKLYASEIPLGRGLVSAAHGPLPLPAPATLKLLEGLPVVVTNISGETVTPTGAVLLKKLVHAFGPPPPLVLMRTGVGTGQKDFPELPNIARLWLGRSLVPSSRWEWIVELETDLDDQSPEEIAHLCERLRTAGALDVSLSPLYMKKGRLGTRLSVLIRPPDLAQISDLILAESTTWGLRVRETKRLVLPREEILLDTEWGPVRVKKSLNKFKIEYEDLKKISQMSGLPLREIKRRIETLANRKFYPED</sequence>
<evidence type="ECO:0000256" key="2">
    <source>
        <dbReference type="HAMAP-Rule" id="MF_01074"/>
    </source>
</evidence>
<keyword evidence="2" id="KW-0456">Lyase</keyword>
<name>A0A7V5NYB4_9BACT</name>
<comment type="similarity">
    <text evidence="2">Belongs to the LarC family.</text>
</comment>
<dbReference type="PANTHER" id="PTHR36566:SF1">
    <property type="entry name" value="PYRIDINIUM-3,5-BISTHIOCARBOXYLIC ACID MONONUCLEOTIDE NICKEL INSERTION PROTEIN"/>
    <property type="match status" value="1"/>
</dbReference>
<organism evidence="3">
    <name type="scientific">Thermodesulfatator atlanticus</name>
    <dbReference type="NCBI Taxonomy" id="501497"/>
    <lineage>
        <taxon>Bacteria</taxon>
        <taxon>Pseudomonadati</taxon>
        <taxon>Thermodesulfobacteriota</taxon>
        <taxon>Thermodesulfobacteria</taxon>
        <taxon>Thermodesulfobacteriales</taxon>
        <taxon>Thermodesulfatatoraceae</taxon>
        <taxon>Thermodesulfatator</taxon>
    </lineage>
</organism>
<protein>
    <recommendedName>
        <fullName evidence="2">Putative nickel insertion protein</fullName>
    </recommendedName>
</protein>
<accession>A0A7V5NYB4</accession>
<keyword evidence="1 2" id="KW-0533">Nickel</keyword>
<dbReference type="GO" id="GO:0016829">
    <property type="term" value="F:lyase activity"/>
    <property type="evidence" value="ECO:0007669"/>
    <property type="project" value="UniProtKB-UniRule"/>
</dbReference>
<dbReference type="Proteomes" id="UP000886101">
    <property type="component" value="Unassembled WGS sequence"/>
</dbReference>